<evidence type="ECO:0000313" key="2">
    <source>
        <dbReference type="EMBL" id="CAA9355313.1"/>
    </source>
</evidence>
<protein>
    <submittedName>
        <fullName evidence="2">Prolyl endopeptidase</fullName>
        <ecNumber evidence="2">3.4.21.26</ecNumber>
    </submittedName>
</protein>
<evidence type="ECO:0000256" key="1">
    <source>
        <dbReference type="SAM" id="MobiDB-lite"/>
    </source>
</evidence>
<feature type="region of interest" description="Disordered" evidence="1">
    <location>
        <begin position="118"/>
        <end position="171"/>
    </location>
</feature>
<dbReference type="EMBL" id="CADCTU010000803">
    <property type="protein sequence ID" value="CAA9355313.1"/>
    <property type="molecule type" value="Genomic_DNA"/>
</dbReference>
<feature type="compositionally biased region" description="Basic and acidic residues" evidence="1">
    <location>
        <begin position="395"/>
        <end position="411"/>
    </location>
</feature>
<dbReference type="AlphaFoldDB" id="A0A6J4MBK3"/>
<keyword evidence="2" id="KW-0378">Hydrolase</keyword>
<feature type="non-terminal residue" evidence="2">
    <location>
        <position position="726"/>
    </location>
</feature>
<accession>A0A6J4MBK3</accession>
<proteinExistence type="predicted"/>
<feature type="compositionally biased region" description="Basic and acidic residues" evidence="1">
    <location>
        <begin position="516"/>
        <end position="525"/>
    </location>
</feature>
<feature type="region of interest" description="Disordered" evidence="1">
    <location>
        <begin position="1"/>
        <end position="95"/>
    </location>
</feature>
<feature type="region of interest" description="Disordered" evidence="1">
    <location>
        <begin position="516"/>
        <end position="610"/>
    </location>
</feature>
<dbReference type="EC" id="3.4.21.26" evidence="2"/>
<feature type="compositionally biased region" description="Basic residues" evidence="1">
    <location>
        <begin position="149"/>
        <end position="171"/>
    </location>
</feature>
<feature type="compositionally biased region" description="Basic and acidic residues" evidence="1">
    <location>
        <begin position="272"/>
        <end position="304"/>
    </location>
</feature>
<reference evidence="2" key="1">
    <citation type="submission" date="2020-02" db="EMBL/GenBank/DDBJ databases">
        <authorList>
            <person name="Meier V. D."/>
        </authorList>
    </citation>
    <scope>NUCLEOTIDE SEQUENCE</scope>
    <source>
        <strain evidence="2">AVDCRST_MAG11</strain>
    </source>
</reference>
<sequence length="726" mass="79389">APPHPRHPRRALAHRRRPGRRAAAPGRGEPRRREVPRLPSRRAGGRLPRDARGRPLPLAGGGRRARDGGVGGGAERGDRALPGGAAGARAAQGAPHEALGLPQVHRAAPLRPQVLLLREPGAQEPERPLRAGPAGRARPRRARPEHAVARRHGGAHRARRDRRRAAGRVRHRAERVRLAGAPRARRRARARPRRHGPLGEVLGRVVDRRRQGVLLLALRRAQGGRGAHGREPQPEAVLPPRGARAGQGRADLRAPRRAGVGVRRARHRRRPLRGDQRLAGHRRAEPGLRDRPREPAQAARDRAGGEGVRPVRRGVRLRGQHGPDVLLPHDQRGAARPHHRGEHQRPARERLAHDRPRGGGRARGRADRGARAGRHLPRRRQERAPPLRARRQAARRGDAAGRRDGHRGERPARRRGVLLHVHVVPVAGHGVPLRPRARDERGVPPPDARLRRGPLRDQAAVRDEQGRHARADLRHGTQGRDAGRHQPHAAVLVRRVQHPDDAGLLARHARVAGDGRRVRGGEPARGRRVRPRVARGRDVREEAERLRRLHRGRRAPRAAEVHVAGQAGDPGRLERRAARGGGDDAAPRPVRRRAPGRGGDGHAALPQVHDRLGVGRRVRLGRQAGAVQVPPGVLAAAQPEAGDALPRHARDDRGPRRPGGARPLVQVRRRAAGRAGQGRPARAHPHRHEGRPRRGQAHREAHRGGGGRVRVHAAQPRRDGGGAGAL</sequence>
<feature type="region of interest" description="Disordered" evidence="1">
    <location>
        <begin position="222"/>
        <end position="416"/>
    </location>
</feature>
<feature type="compositionally biased region" description="Basic and acidic residues" evidence="1">
    <location>
        <begin position="571"/>
        <end position="586"/>
    </location>
</feature>
<feature type="compositionally biased region" description="Low complexity" evidence="1">
    <location>
        <begin position="80"/>
        <end position="94"/>
    </location>
</feature>
<gene>
    <name evidence="2" type="ORF">AVDCRST_MAG11-3778</name>
</gene>
<feature type="compositionally biased region" description="Basic residues" evidence="1">
    <location>
        <begin position="547"/>
        <end position="556"/>
    </location>
</feature>
<feature type="compositionally biased region" description="Basic and acidic residues" evidence="1">
    <location>
        <begin position="343"/>
        <end position="357"/>
    </location>
</feature>
<name>A0A6J4MBK3_9BACT</name>
<dbReference type="GO" id="GO:0004252">
    <property type="term" value="F:serine-type endopeptidase activity"/>
    <property type="evidence" value="ECO:0007669"/>
    <property type="project" value="UniProtKB-EC"/>
</dbReference>
<feature type="compositionally biased region" description="Basic residues" evidence="1">
    <location>
        <begin position="371"/>
        <end position="381"/>
    </location>
</feature>
<feature type="compositionally biased region" description="Basic residues" evidence="1">
    <location>
        <begin position="310"/>
        <end position="319"/>
    </location>
</feature>
<feature type="region of interest" description="Disordered" evidence="1">
    <location>
        <begin position="638"/>
        <end position="726"/>
    </location>
</feature>
<feature type="compositionally biased region" description="Basic and acidic residues" evidence="1">
    <location>
        <begin position="459"/>
        <end position="475"/>
    </location>
</feature>
<feature type="compositionally biased region" description="Basic residues" evidence="1">
    <location>
        <begin position="681"/>
        <end position="696"/>
    </location>
</feature>
<feature type="compositionally biased region" description="Basic and acidic residues" evidence="1">
    <location>
        <begin position="535"/>
        <end position="546"/>
    </location>
</feature>
<feature type="compositionally biased region" description="Basic residues" evidence="1">
    <location>
        <begin position="1"/>
        <end position="20"/>
    </location>
</feature>
<feature type="region of interest" description="Disordered" evidence="1">
    <location>
        <begin position="430"/>
        <end position="485"/>
    </location>
</feature>
<feature type="compositionally biased region" description="Basic and acidic residues" evidence="1">
    <location>
        <begin position="645"/>
        <end position="655"/>
    </location>
</feature>
<feature type="non-terminal residue" evidence="2">
    <location>
        <position position="1"/>
    </location>
</feature>
<organism evidence="2">
    <name type="scientific">uncultured Gemmatimonadaceae bacterium</name>
    <dbReference type="NCBI Taxonomy" id="246130"/>
    <lineage>
        <taxon>Bacteria</taxon>
        <taxon>Pseudomonadati</taxon>
        <taxon>Gemmatimonadota</taxon>
        <taxon>Gemmatimonadia</taxon>
        <taxon>Gemmatimonadales</taxon>
        <taxon>Gemmatimonadaceae</taxon>
        <taxon>environmental samples</taxon>
    </lineage>
</organism>